<reference evidence="1 2" key="1">
    <citation type="journal article" date="2023" name="J. Hered.">
        <title>Chromosome-level genome of the wood stork (Mycteria americana) provides insight into avian chromosome evolution.</title>
        <authorList>
            <person name="Flamio R. Jr."/>
            <person name="Ramstad K.M."/>
        </authorList>
    </citation>
    <scope>NUCLEOTIDE SEQUENCE [LARGE SCALE GENOMIC DNA]</scope>
    <source>
        <strain evidence="1">JAX WOST 10</strain>
    </source>
</reference>
<proteinExistence type="predicted"/>
<keyword evidence="2" id="KW-1185">Reference proteome</keyword>
<accession>A0AAN7NMI3</accession>
<dbReference type="AlphaFoldDB" id="A0AAN7NMI3"/>
<name>A0AAN7NMI3_MYCAM</name>
<organism evidence="1 2">
    <name type="scientific">Mycteria americana</name>
    <name type="common">Wood stork</name>
    <dbReference type="NCBI Taxonomy" id="33587"/>
    <lineage>
        <taxon>Eukaryota</taxon>
        <taxon>Metazoa</taxon>
        <taxon>Chordata</taxon>
        <taxon>Craniata</taxon>
        <taxon>Vertebrata</taxon>
        <taxon>Euteleostomi</taxon>
        <taxon>Archelosauria</taxon>
        <taxon>Archosauria</taxon>
        <taxon>Dinosauria</taxon>
        <taxon>Saurischia</taxon>
        <taxon>Theropoda</taxon>
        <taxon>Coelurosauria</taxon>
        <taxon>Aves</taxon>
        <taxon>Neognathae</taxon>
        <taxon>Neoaves</taxon>
        <taxon>Aequornithes</taxon>
        <taxon>Ciconiiformes</taxon>
        <taxon>Ciconiidae</taxon>
        <taxon>Mycteria</taxon>
    </lineage>
</organism>
<sequence length="219" mass="23305">MQYCSPGYSWPSGLRVHIASSCLAFHPPGPPSPSPQGCSESLHLPACTDMGVAPTQAQDLALGLVEPHEVRTGPPLKPLKVPLDGIPSSSMLTTPHSLVSLANLLRVHSIPLSVSLMKILSSTGPTIDHYPLDATIQPIPHPLNSPPIKSISLQFKMAFSRHQLEAASTAGHLPLDQVAQSPIQPGLEHFQGWGIHSFSGQPVPVPHHPHMSSDMSDVS</sequence>
<protein>
    <submittedName>
        <fullName evidence="1">Uncharacterized protein</fullName>
    </submittedName>
</protein>
<evidence type="ECO:0000313" key="2">
    <source>
        <dbReference type="Proteomes" id="UP001333110"/>
    </source>
</evidence>
<dbReference type="EMBL" id="JAUNZN010000007">
    <property type="protein sequence ID" value="KAK4818440.1"/>
    <property type="molecule type" value="Genomic_DNA"/>
</dbReference>
<dbReference type="Proteomes" id="UP001333110">
    <property type="component" value="Unassembled WGS sequence"/>
</dbReference>
<comment type="caution">
    <text evidence="1">The sequence shown here is derived from an EMBL/GenBank/DDBJ whole genome shotgun (WGS) entry which is preliminary data.</text>
</comment>
<evidence type="ECO:0000313" key="1">
    <source>
        <dbReference type="EMBL" id="KAK4818440.1"/>
    </source>
</evidence>
<gene>
    <name evidence="1" type="ORF">QYF61_013127</name>
</gene>